<dbReference type="InterPro" id="IPR045864">
    <property type="entry name" value="aa-tRNA-synth_II/BPL/LPL"/>
</dbReference>
<keyword evidence="3 7" id="KW-0547">Nucleotide-binding</keyword>
<comment type="caution">
    <text evidence="12">The sequence shown here is derived from an EMBL/GenBank/DDBJ whole genome shotgun (WGS) entry which is preliminary data.</text>
</comment>
<dbReference type="GO" id="GO:0006434">
    <property type="term" value="P:seryl-tRNA aminoacylation"/>
    <property type="evidence" value="ECO:0007669"/>
    <property type="project" value="UniProtKB-UniRule"/>
</dbReference>
<feature type="binding site" evidence="7 8">
    <location>
        <position position="283"/>
    </location>
    <ligand>
        <name>L-serine</name>
        <dbReference type="ChEBI" id="CHEBI:33384"/>
    </ligand>
</feature>
<keyword evidence="4 7" id="KW-0067">ATP-binding</keyword>
<comment type="subcellular location">
    <subcellularLocation>
        <location evidence="7">Cytoplasm</location>
    </subcellularLocation>
</comment>
<dbReference type="SUPFAM" id="SSF55681">
    <property type="entry name" value="Class II aaRS and biotin synthetases"/>
    <property type="match status" value="1"/>
</dbReference>
<evidence type="ECO:0000256" key="8">
    <source>
        <dbReference type="PIRSR" id="PIRSR001529-1"/>
    </source>
</evidence>
<name>A0A2S8EZK9_9BACT</name>
<evidence type="ECO:0000313" key="12">
    <source>
        <dbReference type="EMBL" id="PQO25343.1"/>
    </source>
</evidence>
<dbReference type="Pfam" id="PF00587">
    <property type="entry name" value="tRNA-synt_2b"/>
    <property type="match status" value="1"/>
</dbReference>
<feature type="binding site" evidence="7">
    <location>
        <position position="276"/>
    </location>
    <ligand>
        <name>ATP</name>
        <dbReference type="ChEBI" id="CHEBI:30616"/>
    </ligand>
</feature>
<evidence type="ECO:0000256" key="2">
    <source>
        <dbReference type="ARBA" id="ARBA00022598"/>
    </source>
</evidence>
<evidence type="ECO:0000256" key="9">
    <source>
        <dbReference type="PIRSR" id="PIRSR001529-2"/>
    </source>
</evidence>
<feature type="binding site" evidence="7">
    <location>
        <begin position="229"/>
        <end position="231"/>
    </location>
    <ligand>
        <name>L-serine</name>
        <dbReference type="ChEBI" id="CHEBI:33384"/>
    </ligand>
</feature>
<feature type="coiled-coil region" evidence="10">
    <location>
        <begin position="30"/>
        <end position="100"/>
    </location>
</feature>
<sequence>MLDRKFVVENVELVKKNCENRGVQADVDQIVALETARKAKLQEAEEFNRQANEINKTVGKATPEERPNIIAEGKRLRQLKDDASTEVDKLEEQIVEILRIVPNLTHPDAPIGEDDKSNLEIQRGATEPRKFDFKVLDHVELGEKLDLIDFEAGAQVAGAGFYYLKNEAVLLELALQQYVVSLLVKEGFVPTITPDMARTEILHGVGFIPRGPETQIYSIEHTDLNLVATAEITLGGMYAGKTLEAETLPQLFCGISHCYRTEAGAAGRASRGLYRVHQFTKVEMFAFTLPEDSEATLTKFRDLECKIFDGLKIPYRVVDTATGDLGGPAYRKFDLEAWMPGRGEAGEYGEVTSTSNCTDYQARRLNIRYKVKGEKGTHFAHTLNGTAIALSRGLIAVLENYQQADGSIEVPEVLRPYMGMDKIGPR</sequence>
<feature type="binding site" evidence="8">
    <location>
        <position position="384"/>
    </location>
    <ligand>
        <name>L-serine</name>
        <dbReference type="ChEBI" id="CHEBI:33384"/>
    </ligand>
</feature>
<dbReference type="OrthoDB" id="9804647at2"/>
<dbReference type="PRINTS" id="PR00981">
    <property type="entry name" value="TRNASYNTHSER"/>
</dbReference>
<evidence type="ECO:0000256" key="1">
    <source>
        <dbReference type="ARBA" id="ARBA00022490"/>
    </source>
</evidence>
<gene>
    <name evidence="7" type="primary">serS</name>
    <name evidence="12" type="ORF">C5Y96_25970</name>
</gene>
<evidence type="ECO:0000256" key="6">
    <source>
        <dbReference type="ARBA" id="ARBA00023146"/>
    </source>
</evidence>
<comment type="similarity">
    <text evidence="7">Belongs to the class-II aminoacyl-tRNA synthetase family. Type-1 seryl-tRNA synthetase subfamily.</text>
</comment>
<feature type="binding site" evidence="7 9">
    <location>
        <begin position="350"/>
        <end position="353"/>
    </location>
    <ligand>
        <name>ATP</name>
        <dbReference type="ChEBI" id="CHEBI:30616"/>
    </ligand>
</feature>
<proteinExistence type="inferred from homology"/>
<accession>A0A2S8EZK9</accession>
<dbReference type="Proteomes" id="UP000240009">
    <property type="component" value="Unassembled WGS sequence"/>
</dbReference>
<dbReference type="PANTHER" id="PTHR11778">
    <property type="entry name" value="SERYL-TRNA SYNTHETASE"/>
    <property type="match status" value="1"/>
</dbReference>
<comment type="catalytic activity">
    <reaction evidence="7">
        <text>tRNA(Sec) + L-serine + ATP = L-seryl-tRNA(Sec) + AMP + diphosphate + H(+)</text>
        <dbReference type="Rhea" id="RHEA:42580"/>
        <dbReference type="Rhea" id="RHEA-COMP:9742"/>
        <dbReference type="Rhea" id="RHEA-COMP:10128"/>
        <dbReference type="ChEBI" id="CHEBI:15378"/>
        <dbReference type="ChEBI" id="CHEBI:30616"/>
        <dbReference type="ChEBI" id="CHEBI:33019"/>
        <dbReference type="ChEBI" id="CHEBI:33384"/>
        <dbReference type="ChEBI" id="CHEBI:78442"/>
        <dbReference type="ChEBI" id="CHEBI:78533"/>
        <dbReference type="ChEBI" id="CHEBI:456215"/>
        <dbReference type="EC" id="6.1.1.11"/>
    </reaction>
</comment>
<dbReference type="InterPro" id="IPR042103">
    <property type="entry name" value="SerRS_1_N_sf"/>
</dbReference>
<comment type="domain">
    <text evidence="7">Consists of two distinct domains, a catalytic core and a N-terminal extension that is involved in tRNA binding.</text>
</comment>
<dbReference type="InterPro" id="IPR015866">
    <property type="entry name" value="Ser-tRNA-synth_1_N"/>
</dbReference>
<evidence type="ECO:0000256" key="4">
    <source>
        <dbReference type="ARBA" id="ARBA00022840"/>
    </source>
</evidence>
<feature type="binding site" evidence="9">
    <location>
        <begin position="276"/>
        <end position="279"/>
    </location>
    <ligand>
        <name>ATP</name>
        <dbReference type="ChEBI" id="CHEBI:30616"/>
    </ligand>
</feature>
<feature type="binding site" evidence="8">
    <location>
        <position position="229"/>
    </location>
    <ligand>
        <name>L-serine</name>
        <dbReference type="ChEBI" id="CHEBI:33384"/>
    </ligand>
</feature>
<evidence type="ECO:0000313" key="13">
    <source>
        <dbReference type="Proteomes" id="UP000240009"/>
    </source>
</evidence>
<dbReference type="GO" id="GO:0005737">
    <property type="term" value="C:cytoplasm"/>
    <property type="evidence" value="ECO:0007669"/>
    <property type="project" value="UniProtKB-SubCell"/>
</dbReference>
<dbReference type="AlphaFoldDB" id="A0A2S8EZK9"/>
<evidence type="ECO:0000256" key="7">
    <source>
        <dbReference type="HAMAP-Rule" id="MF_00176"/>
    </source>
</evidence>
<dbReference type="PIRSF" id="PIRSF001529">
    <property type="entry name" value="Ser-tRNA-synth_IIa"/>
    <property type="match status" value="1"/>
</dbReference>
<dbReference type="RefSeq" id="WP_105359465.1">
    <property type="nucleotide sequence ID" value="NZ_PUIA01000085.1"/>
</dbReference>
<dbReference type="NCBIfam" id="TIGR00414">
    <property type="entry name" value="serS"/>
    <property type="match status" value="1"/>
</dbReference>
<feature type="domain" description="Aminoacyl-transfer RNA synthetases class-II family profile" evidence="11">
    <location>
        <begin position="137"/>
        <end position="411"/>
    </location>
</feature>
<dbReference type="Pfam" id="PF02403">
    <property type="entry name" value="Seryl_tRNA_N"/>
    <property type="match status" value="1"/>
</dbReference>
<keyword evidence="10" id="KW-0175">Coiled coil</keyword>
<dbReference type="InterPro" id="IPR006195">
    <property type="entry name" value="aa-tRNA-synth_II"/>
</dbReference>
<evidence type="ECO:0000256" key="10">
    <source>
        <dbReference type="SAM" id="Coils"/>
    </source>
</evidence>
<dbReference type="InterPro" id="IPR033729">
    <property type="entry name" value="SerRS_core"/>
</dbReference>
<dbReference type="EC" id="6.1.1.11" evidence="7"/>
<dbReference type="GO" id="GO:0004828">
    <property type="term" value="F:serine-tRNA ligase activity"/>
    <property type="evidence" value="ECO:0007669"/>
    <property type="project" value="UniProtKB-UniRule"/>
</dbReference>
<dbReference type="Gene3D" id="3.30.930.10">
    <property type="entry name" value="Bira Bifunctional Protein, Domain 2"/>
    <property type="match status" value="1"/>
</dbReference>
<keyword evidence="5 7" id="KW-0648">Protein biosynthesis</keyword>
<evidence type="ECO:0000259" key="11">
    <source>
        <dbReference type="PROSITE" id="PS50862"/>
    </source>
</evidence>
<keyword evidence="6 7" id="KW-0030">Aminoacyl-tRNA synthetase</keyword>
<dbReference type="PROSITE" id="PS50862">
    <property type="entry name" value="AA_TRNA_LIGASE_II"/>
    <property type="match status" value="1"/>
</dbReference>
<dbReference type="SUPFAM" id="SSF46589">
    <property type="entry name" value="tRNA-binding arm"/>
    <property type="match status" value="1"/>
</dbReference>
<comment type="pathway">
    <text evidence="7">Aminoacyl-tRNA biosynthesis; selenocysteinyl-tRNA(Sec) biosynthesis; L-seryl-tRNA(Sec) from L-serine and tRNA(Sec): step 1/1.</text>
</comment>
<comment type="catalytic activity">
    <reaction evidence="7">
        <text>tRNA(Ser) + L-serine + ATP = L-seryl-tRNA(Ser) + AMP + diphosphate + H(+)</text>
        <dbReference type="Rhea" id="RHEA:12292"/>
        <dbReference type="Rhea" id="RHEA-COMP:9669"/>
        <dbReference type="Rhea" id="RHEA-COMP:9703"/>
        <dbReference type="ChEBI" id="CHEBI:15378"/>
        <dbReference type="ChEBI" id="CHEBI:30616"/>
        <dbReference type="ChEBI" id="CHEBI:33019"/>
        <dbReference type="ChEBI" id="CHEBI:33384"/>
        <dbReference type="ChEBI" id="CHEBI:78442"/>
        <dbReference type="ChEBI" id="CHEBI:78533"/>
        <dbReference type="ChEBI" id="CHEBI:456215"/>
        <dbReference type="EC" id="6.1.1.11"/>
    </reaction>
</comment>
<feature type="site" description="Important for serine binding" evidence="8">
    <location>
        <position position="386"/>
    </location>
</feature>
<feature type="binding site" evidence="7">
    <location>
        <position position="386"/>
    </location>
    <ligand>
        <name>L-serine</name>
        <dbReference type="ChEBI" id="CHEBI:33384"/>
    </ligand>
</feature>
<keyword evidence="1 7" id="KW-0963">Cytoplasm</keyword>
<feature type="binding site" evidence="8">
    <location>
        <position position="260"/>
    </location>
    <ligand>
        <name>L-serine</name>
        <dbReference type="ChEBI" id="CHEBI:33384"/>
    </ligand>
</feature>
<dbReference type="InterPro" id="IPR010978">
    <property type="entry name" value="tRNA-bd_arm"/>
</dbReference>
<dbReference type="CDD" id="cd00770">
    <property type="entry name" value="SerRS_core"/>
    <property type="match status" value="1"/>
</dbReference>
<organism evidence="12 13">
    <name type="scientific">Blastopirellula marina</name>
    <dbReference type="NCBI Taxonomy" id="124"/>
    <lineage>
        <taxon>Bacteria</taxon>
        <taxon>Pseudomonadati</taxon>
        <taxon>Planctomycetota</taxon>
        <taxon>Planctomycetia</taxon>
        <taxon>Pirellulales</taxon>
        <taxon>Pirellulaceae</taxon>
        <taxon>Blastopirellula</taxon>
    </lineage>
</organism>
<dbReference type="InterPro" id="IPR002314">
    <property type="entry name" value="aa-tRNA-synt_IIb"/>
</dbReference>
<evidence type="ECO:0000256" key="3">
    <source>
        <dbReference type="ARBA" id="ARBA00022741"/>
    </source>
</evidence>
<dbReference type="GO" id="GO:0005524">
    <property type="term" value="F:ATP binding"/>
    <property type="evidence" value="ECO:0007669"/>
    <property type="project" value="UniProtKB-UniRule"/>
</dbReference>
<dbReference type="InterPro" id="IPR002317">
    <property type="entry name" value="Ser-tRNA-ligase_type_1"/>
</dbReference>
<dbReference type="EMBL" id="PUIA01000085">
    <property type="protein sequence ID" value="PQO25343.1"/>
    <property type="molecule type" value="Genomic_DNA"/>
</dbReference>
<reference evidence="12 13" key="1">
    <citation type="submission" date="2018-02" db="EMBL/GenBank/DDBJ databases">
        <title>Comparative genomes isolates from brazilian mangrove.</title>
        <authorList>
            <person name="Araujo J.E."/>
            <person name="Taketani R.G."/>
            <person name="Silva M.C.P."/>
            <person name="Loureco M.V."/>
            <person name="Andreote F.D."/>
        </authorList>
    </citation>
    <scope>NUCLEOTIDE SEQUENCE [LARGE SCALE GENOMIC DNA]</scope>
    <source>
        <strain evidence="12 13">HEX-2 MGV</strain>
    </source>
</reference>
<dbReference type="UniPathway" id="UPA00906">
    <property type="reaction ID" value="UER00895"/>
</dbReference>
<evidence type="ECO:0000256" key="5">
    <source>
        <dbReference type="ARBA" id="ARBA00022917"/>
    </source>
</evidence>
<dbReference type="HAMAP" id="MF_00176">
    <property type="entry name" value="Ser_tRNA_synth_type1"/>
    <property type="match status" value="1"/>
</dbReference>
<keyword evidence="2 7" id="KW-0436">Ligase</keyword>
<dbReference type="GO" id="GO:0016260">
    <property type="term" value="P:selenocysteine biosynthetic process"/>
    <property type="evidence" value="ECO:0007669"/>
    <property type="project" value="UniProtKB-UniRule"/>
</dbReference>
<feature type="binding site" evidence="7 9">
    <location>
        <begin position="260"/>
        <end position="262"/>
    </location>
    <ligand>
        <name>ATP</name>
        <dbReference type="ChEBI" id="CHEBI:30616"/>
    </ligand>
</feature>
<comment type="subunit">
    <text evidence="7">Homodimer. The tRNA molecule binds across the dimer.</text>
</comment>
<protein>
    <recommendedName>
        <fullName evidence="7">Serine--tRNA ligase</fullName>
        <ecNumber evidence="7">6.1.1.11</ecNumber>
    </recommendedName>
    <alternativeName>
        <fullName evidence="7">Seryl-tRNA synthetase</fullName>
        <shortName evidence="7">SerRS</shortName>
    </alternativeName>
    <alternativeName>
        <fullName evidence="7">Seryl-tRNA(Ser/Sec) synthetase</fullName>
    </alternativeName>
</protein>
<dbReference type="Gene3D" id="1.10.287.40">
    <property type="entry name" value="Serine-tRNA synthetase, tRNA binding domain"/>
    <property type="match status" value="1"/>
</dbReference>
<comment type="function">
    <text evidence="7">Catalyzes the attachment of serine to tRNA(Ser). Is also able to aminoacylate tRNA(Sec) with serine, to form the misacylated tRNA L-seryl-tRNA(Sec), which will be further converted into selenocysteinyl-tRNA(Sec).</text>
</comment>